<dbReference type="AlphaFoldDB" id="A0A226QTZ4"/>
<keyword evidence="2" id="KW-1185">Reference proteome</keyword>
<proteinExistence type="predicted"/>
<comment type="caution">
    <text evidence="1">The sequence shown here is derived from an EMBL/GenBank/DDBJ whole genome shotgun (WGS) entry which is preliminary data.</text>
</comment>
<dbReference type="RefSeq" id="WP_044746809.1">
    <property type="nucleotide sequence ID" value="NZ_NDYL01000001.1"/>
</dbReference>
<evidence type="ECO:0000313" key="2">
    <source>
        <dbReference type="Proteomes" id="UP000198394"/>
    </source>
</evidence>
<dbReference type="Proteomes" id="UP000198394">
    <property type="component" value="Unassembled WGS sequence"/>
</dbReference>
<gene>
    <name evidence="1" type="ORF">B9L23_09085</name>
</gene>
<sequence length="123" mass="14649">MWILLNFYDVVCEQYLSLFAIRTTFGAYVLFPWQDEDSYQEHKFYKSINEVNIDGLPLLPNARSLVEQLIERLIEKIPKNYKKEGILPRGTMEECRSSLEEKVLVGMVPRKENYWRIFNIVLL</sequence>
<organism evidence="1 2">
    <name type="scientific">Parageobacillus galactosidasius</name>
    <dbReference type="NCBI Taxonomy" id="883812"/>
    <lineage>
        <taxon>Bacteria</taxon>
        <taxon>Bacillati</taxon>
        <taxon>Bacillota</taxon>
        <taxon>Bacilli</taxon>
        <taxon>Bacillales</taxon>
        <taxon>Anoxybacillaceae</taxon>
        <taxon>Parageobacillus</taxon>
    </lineage>
</organism>
<dbReference type="EMBL" id="NDYL01000001">
    <property type="protein sequence ID" value="OXB94982.1"/>
    <property type="molecule type" value="Genomic_DNA"/>
</dbReference>
<name>A0A226QTZ4_9BACL</name>
<accession>A0A226QTZ4</accession>
<protein>
    <submittedName>
        <fullName evidence="1">Uncharacterized protein</fullName>
    </submittedName>
</protein>
<evidence type="ECO:0000313" key="1">
    <source>
        <dbReference type="EMBL" id="OXB94982.1"/>
    </source>
</evidence>
<reference evidence="1 2" key="1">
    <citation type="submission" date="2017-04" db="EMBL/GenBank/DDBJ databases">
        <title>The genome sequence of Parageobacillus galactosidasius DSM 18751.</title>
        <authorList>
            <person name="Ramaloko W.T."/>
            <person name="Koen N."/>
            <person name="Polliack S."/>
            <person name="Aliyu H."/>
            <person name="Lebre P."/>
            <person name="Mohr T."/>
            <person name="Oswald F."/>
            <person name="Zwick M."/>
            <person name="Neumann A."/>
            <person name="Syldatk C."/>
            <person name="Cowan D."/>
            <person name="De Maayer P."/>
        </authorList>
    </citation>
    <scope>NUCLEOTIDE SEQUENCE [LARGE SCALE GENOMIC DNA]</scope>
    <source>
        <strain evidence="1 2">DSM 18751</strain>
    </source>
</reference>